<dbReference type="SUPFAM" id="SSF52540">
    <property type="entry name" value="P-loop containing nucleoside triphosphate hydrolases"/>
    <property type="match status" value="1"/>
</dbReference>
<keyword evidence="3 11" id="KW-0808">Transferase</keyword>
<organism evidence="11 12">
    <name type="scientific">Agrilactobacillus yilanensis</name>
    <dbReference type="NCBI Taxonomy" id="2485997"/>
    <lineage>
        <taxon>Bacteria</taxon>
        <taxon>Bacillati</taxon>
        <taxon>Bacillota</taxon>
        <taxon>Bacilli</taxon>
        <taxon>Lactobacillales</taxon>
        <taxon>Lactobacillaceae</taxon>
        <taxon>Agrilactobacillus</taxon>
    </lineage>
</organism>
<keyword evidence="6" id="KW-0239">DNA-directed DNA polymerase</keyword>
<dbReference type="SUPFAM" id="SSF48019">
    <property type="entry name" value="post-AAA+ oligomerization domain-like"/>
    <property type="match status" value="1"/>
</dbReference>
<accession>A0ABW4J5I7</accession>
<dbReference type="NCBIfam" id="TIGR01128">
    <property type="entry name" value="holA"/>
    <property type="match status" value="1"/>
</dbReference>
<evidence type="ECO:0000256" key="8">
    <source>
        <dbReference type="ARBA" id="ARBA00049244"/>
    </source>
</evidence>
<evidence type="ECO:0000256" key="7">
    <source>
        <dbReference type="ARBA" id="ARBA00034754"/>
    </source>
</evidence>
<dbReference type="Gene3D" id="1.20.272.10">
    <property type="match status" value="1"/>
</dbReference>
<evidence type="ECO:0000256" key="2">
    <source>
        <dbReference type="ARBA" id="ARBA00017703"/>
    </source>
</evidence>
<sequence>MKVSELQKSLKKGDVQPVYLVLGQEDYLIQQVKTAFMALLDDAERAMNFASYDMTVDPLGAALDDGTSVPFFGDRRLVFVTQPFFLTSETPKLPITHDIAGLEAYLAHPLPTTVFVLFAKVAKLDGRKKISKQLQKQATVIDVQKLNGRDVDQQLMHLIQTKGYDIDAASRELLVQRSDGDFSAIVANLQKLFLAADDKKITKTMVADLVSPTLENNIFDLVDYVLHKNTQAAIMLYRDLLLNKEEPIKINSILLNQFRLLLQVKILAQKGMTQGSLTEILKIHPYRIKLALQSVRQFSMSDLTAAFLGLQENDYKMKSGQADKVLLFELFMLKFANIRS</sequence>
<evidence type="ECO:0000256" key="4">
    <source>
        <dbReference type="ARBA" id="ARBA00022695"/>
    </source>
</evidence>
<dbReference type="EMBL" id="JBHTOP010000005">
    <property type="protein sequence ID" value="MFD1671188.1"/>
    <property type="molecule type" value="Genomic_DNA"/>
</dbReference>
<keyword evidence="4 11" id="KW-0548">Nucleotidyltransferase</keyword>
<proteinExistence type="inferred from homology"/>
<dbReference type="Pfam" id="PF21694">
    <property type="entry name" value="DNA_pol3_delta_C"/>
    <property type="match status" value="1"/>
</dbReference>
<evidence type="ECO:0000256" key="5">
    <source>
        <dbReference type="ARBA" id="ARBA00022705"/>
    </source>
</evidence>
<protein>
    <recommendedName>
        <fullName evidence="2">DNA polymerase III subunit delta</fullName>
        <ecNumber evidence="1">2.7.7.7</ecNumber>
    </recommendedName>
</protein>
<feature type="domain" description="DNA polymerase III delta N-terminal" evidence="9">
    <location>
        <begin position="19"/>
        <end position="144"/>
    </location>
</feature>
<dbReference type="EC" id="2.7.7.7" evidence="1"/>
<evidence type="ECO:0000313" key="11">
    <source>
        <dbReference type="EMBL" id="MFD1671188.1"/>
    </source>
</evidence>
<comment type="caution">
    <text evidence="11">The sequence shown here is derived from an EMBL/GenBank/DDBJ whole genome shotgun (WGS) entry which is preliminary data.</text>
</comment>
<dbReference type="InterPro" id="IPR027417">
    <property type="entry name" value="P-loop_NTPase"/>
</dbReference>
<evidence type="ECO:0000259" key="9">
    <source>
        <dbReference type="Pfam" id="PF06144"/>
    </source>
</evidence>
<dbReference type="Proteomes" id="UP001597267">
    <property type="component" value="Unassembled WGS sequence"/>
</dbReference>
<dbReference type="PANTHER" id="PTHR34388">
    <property type="entry name" value="DNA POLYMERASE III SUBUNIT DELTA"/>
    <property type="match status" value="1"/>
</dbReference>
<dbReference type="InterPro" id="IPR005790">
    <property type="entry name" value="DNA_polIII_delta"/>
</dbReference>
<reference evidence="12" key="1">
    <citation type="journal article" date="2019" name="Int. J. Syst. Evol. Microbiol.">
        <title>The Global Catalogue of Microorganisms (GCM) 10K type strain sequencing project: providing services to taxonomists for standard genome sequencing and annotation.</title>
        <authorList>
            <consortium name="The Broad Institute Genomics Platform"/>
            <consortium name="The Broad Institute Genome Sequencing Center for Infectious Disease"/>
            <person name="Wu L."/>
            <person name="Ma J."/>
        </authorList>
    </citation>
    <scope>NUCLEOTIDE SEQUENCE [LARGE SCALE GENOMIC DNA]</scope>
    <source>
        <strain evidence="12">CCM 8896</strain>
    </source>
</reference>
<dbReference type="InterPro" id="IPR010372">
    <property type="entry name" value="DNA_pol3_delta_N"/>
</dbReference>
<evidence type="ECO:0000259" key="10">
    <source>
        <dbReference type="Pfam" id="PF21694"/>
    </source>
</evidence>
<comment type="catalytic activity">
    <reaction evidence="8">
        <text>DNA(n) + a 2'-deoxyribonucleoside 5'-triphosphate = DNA(n+1) + diphosphate</text>
        <dbReference type="Rhea" id="RHEA:22508"/>
        <dbReference type="Rhea" id="RHEA-COMP:17339"/>
        <dbReference type="Rhea" id="RHEA-COMP:17340"/>
        <dbReference type="ChEBI" id="CHEBI:33019"/>
        <dbReference type="ChEBI" id="CHEBI:61560"/>
        <dbReference type="ChEBI" id="CHEBI:173112"/>
        <dbReference type="EC" id="2.7.7.7"/>
    </reaction>
</comment>
<dbReference type="Gene3D" id="1.10.8.60">
    <property type="match status" value="1"/>
</dbReference>
<evidence type="ECO:0000256" key="6">
    <source>
        <dbReference type="ARBA" id="ARBA00022932"/>
    </source>
</evidence>
<gene>
    <name evidence="11" type="primary">holA</name>
    <name evidence="11" type="ORF">ACFQ5M_03645</name>
</gene>
<dbReference type="Pfam" id="PF06144">
    <property type="entry name" value="DNA_pol3_delta"/>
    <property type="match status" value="1"/>
</dbReference>
<evidence type="ECO:0000256" key="1">
    <source>
        <dbReference type="ARBA" id="ARBA00012417"/>
    </source>
</evidence>
<keyword evidence="5" id="KW-0235">DNA replication</keyword>
<dbReference type="PANTHER" id="PTHR34388:SF1">
    <property type="entry name" value="DNA POLYMERASE III SUBUNIT DELTA"/>
    <property type="match status" value="1"/>
</dbReference>
<comment type="similarity">
    <text evidence="7">Belongs to the DNA polymerase HolA subunit family.</text>
</comment>
<dbReference type="InterPro" id="IPR048466">
    <property type="entry name" value="DNA_pol3_delta-like_C"/>
</dbReference>
<name>A0ABW4J5I7_9LACO</name>
<keyword evidence="12" id="KW-1185">Reference proteome</keyword>
<evidence type="ECO:0000256" key="3">
    <source>
        <dbReference type="ARBA" id="ARBA00022679"/>
    </source>
</evidence>
<dbReference type="InterPro" id="IPR008921">
    <property type="entry name" value="DNA_pol3_clamp-load_cplx_C"/>
</dbReference>
<dbReference type="Gene3D" id="3.40.50.300">
    <property type="entry name" value="P-loop containing nucleotide triphosphate hydrolases"/>
    <property type="match status" value="1"/>
</dbReference>
<dbReference type="GO" id="GO:0003887">
    <property type="term" value="F:DNA-directed DNA polymerase activity"/>
    <property type="evidence" value="ECO:0007669"/>
    <property type="project" value="UniProtKB-EC"/>
</dbReference>
<feature type="domain" description="DNA polymerase III delta subunit-like C-terminal" evidence="10">
    <location>
        <begin position="215"/>
        <end position="335"/>
    </location>
</feature>
<evidence type="ECO:0000313" key="12">
    <source>
        <dbReference type="Proteomes" id="UP001597267"/>
    </source>
</evidence>